<dbReference type="EMBL" id="FNBG01000005">
    <property type="protein sequence ID" value="SDF05187.1"/>
    <property type="molecule type" value="Genomic_DNA"/>
</dbReference>
<name>A0A1G7HXC0_9BACL</name>
<evidence type="ECO:0000313" key="1">
    <source>
        <dbReference type="EMBL" id="SDF05187.1"/>
    </source>
</evidence>
<reference evidence="1 2" key="1">
    <citation type="submission" date="2016-10" db="EMBL/GenBank/DDBJ databases">
        <authorList>
            <person name="de Groot N.N."/>
        </authorList>
    </citation>
    <scope>NUCLEOTIDE SEQUENCE [LARGE SCALE GENOMIC DNA]</scope>
    <source>
        <strain evidence="1 2">DSM 28129</strain>
    </source>
</reference>
<proteinExistence type="predicted"/>
<keyword evidence="2" id="KW-1185">Reference proteome</keyword>
<dbReference type="AlphaFoldDB" id="A0A1G7HXC0"/>
<organism evidence="1 2">
    <name type="scientific">Fontibacillus panacisegetis</name>
    <dbReference type="NCBI Taxonomy" id="670482"/>
    <lineage>
        <taxon>Bacteria</taxon>
        <taxon>Bacillati</taxon>
        <taxon>Bacillota</taxon>
        <taxon>Bacilli</taxon>
        <taxon>Bacillales</taxon>
        <taxon>Paenibacillaceae</taxon>
        <taxon>Fontibacillus</taxon>
    </lineage>
</organism>
<gene>
    <name evidence="1" type="ORF">SAMN04488542_10574</name>
</gene>
<sequence length="58" mass="6581">MNFEIFKNNQYVGTIDGQMIFNENTNIIAVGSLIHIHEKKHVVKDVVVKKDGNITLIV</sequence>
<accession>A0A1G7HXC0</accession>
<dbReference type="Proteomes" id="UP000198972">
    <property type="component" value="Unassembled WGS sequence"/>
</dbReference>
<dbReference type="RefSeq" id="WP_175471337.1">
    <property type="nucleotide sequence ID" value="NZ_FNBG01000005.1"/>
</dbReference>
<protein>
    <submittedName>
        <fullName evidence="1">Uncharacterized protein</fullName>
    </submittedName>
</protein>
<evidence type="ECO:0000313" key="2">
    <source>
        <dbReference type="Proteomes" id="UP000198972"/>
    </source>
</evidence>